<feature type="transmembrane region" description="Helical" evidence="3">
    <location>
        <begin position="213"/>
        <end position="233"/>
    </location>
</feature>
<dbReference type="InterPro" id="IPR050300">
    <property type="entry name" value="GDXG_lipolytic_enzyme"/>
</dbReference>
<dbReference type="RefSeq" id="WP_379513835.1">
    <property type="nucleotide sequence ID" value="NZ_JBHSPA010000014.1"/>
</dbReference>
<evidence type="ECO:0000256" key="1">
    <source>
        <dbReference type="ARBA" id="ARBA00010515"/>
    </source>
</evidence>
<sequence length="545" mass="57250">MIDTATLVGERGLFRLAFLLVIVSSLGLSTTLHFPEVLLGPRSFAATLATDNPVGVALSLSSLLACGIVLVVLSRRADTARVRSLGTAAGACWGTSAILGLLLMPLWANDVAAWVPVLSWTAFAGAAIAAPLLLAGWTMAIAHRDGRVLALLGAAGLLLTAARSSLWALNAALPPERGFHLTSAILTVAVLLTFPLWAAWLARRGTTRRLASVVLTPILVIGYAATTIGLAPAPHGNGAPAVPSVTGSVFYLVTMAVPALMPLPTNETELRADRERDLATRPELPAGATMERIDAGGVPSERICAGDASAERMILYLPGGGFIEMAGNGPRRFAAAISRGTGACVLLAHYRLAPEHPYPAAMQDGVRAYHWLRRQGIAASRLAIVGDSAGGNLALTTALSLRGSRDALPAALVSLSGVTDFTLRGETFGTLSDRDPVLTQGTRELTFDSYTRNGTIDLRDPLLSPLYADLAGLPPTLLLVGSQEVLLSDVTRLGDRMRAAGVPGQTQVWPGMLHAWPLVAEEAPESRMAISQIAEFVSRSWATVR</sequence>
<proteinExistence type="inferred from homology"/>
<organism evidence="5 6">
    <name type="scientific">Nonomuraea insulae</name>
    <dbReference type="NCBI Taxonomy" id="1616787"/>
    <lineage>
        <taxon>Bacteria</taxon>
        <taxon>Bacillati</taxon>
        <taxon>Actinomycetota</taxon>
        <taxon>Actinomycetes</taxon>
        <taxon>Streptosporangiales</taxon>
        <taxon>Streptosporangiaceae</taxon>
        <taxon>Nonomuraea</taxon>
    </lineage>
</organism>
<keyword evidence="3" id="KW-1133">Transmembrane helix</keyword>
<evidence type="ECO:0000256" key="2">
    <source>
        <dbReference type="ARBA" id="ARBA00022801"/>
    </source>
</evidence>
<dbReference type="EMBL" id="JBHSPA010000014">
    <property type="protein sequence ID" value="MFC5824308.1"/>
    <property type="molecule type" value="Genomic_DNA"/>
</dbReference>
<keyword evidence="2 5" id="KW-0378">Hydrolase</keyword>
<feature type="transmembrane region" description="Helical" evidence="3">
    <location>
        <begin position="181"/>
        <end position="201"/>
    </location>
</feature>
<dbReference type="PANTHER" id="PTHR48081">
    <property type="entry name" value="AB HYDROLASE SUPERFAMILY PROTEIN C4A8.06C"/>
    <property type="match status" value="1"/>
</dbReference>
<feature type="transmembrane region" description="Helical" evidence="3">
    <location>
        <begin position="12"/>
        <end position="34"/>
    </location>
</feature>
<comment type="caution">
    <text evidence="5">The sequence shown here is derived from an EMBL/GenBank/DDBJ whole genome shotgun (WGS) entry which is preliminary data.</text>
</comment>
<keyword evidence="3" id="KW-0472">Membrane</keyword>
<feature type="transmembrane region" description="Helical" evidence="3">
    <location>
        <begin position="148"/>
        <end position="169"/>
    </location>
</feature>
<feature type="domain" description="Alpha/beta hydrolase fold-3" evidence="4">
    <location>
        <begin position="314"/>
        <end position="516"/>
    </location>
</feature>
<evidence type="ECO:0000256" key="3">
    <source>
        <dbReference type="SAM" id="Phobius"/>
    </source>
</evidence>
<dbReference type="Pfam" id="PF07859">
    <property type="entry name" value="Abhydrolase_3"/>
    <property type="match status" value="1"/>
</dbReference>
<evidence type="ECO:0000313" key="5">
    <source>
        <dbReference type="EMBL" id="MFC5824308.1"/>
    </source>
</evidence>
<feature type="transmembrane region" description="Helical" evidence="3">
    <location>
        <begin position="85"/>
        <end position="107"/>
    </location>
</feature>
<name>A0ABW1CF86_9ACTN</name>
<evidence type="ECO:0000313" key="6">
    <source>
        <dbReference type="Proteomes" id="UP001596058"/>
    </source>
</evidence>
<dbReference type="PANTHER" id="PTHR48081:SF30">
    <property type="entry name" value="ACETYL-HYDROLASE LIPR-RELATED"/>
    <property type="match status" value="1"/>
</dbReference>
<dbReference type="InterPro" id="IPR029058">
    <property type="entry name" value="AB_hydrolase_fold"/>
</dbReference>
<keyword evidence="3" id="KW-0812">Transmembrane</keyword>
<comment type="similarity">
    <text evidence="1">Belongs to the 'GDXG' lipolytic enzyme family.</text>
</comment>
<accession>A0ABW1CF86</accession>
<protein>
    <submittedName>
        <fullName evidence="5">Alpha/beta hydrolase</fullName>
    </submittedName>
</protein>
<feature type="transmembrane region" description="Helical" evidence="3">
    <location>
        <begin position="245"/>
        <end position="264"/>
    </location>
</feature>
<gene>
    <name evidence="5" type="ORF">ACFPZ3_10655</name>
</gene>
<dbReference type="Gene3D" id="3.40.50.1820">
    <property type="entry name" value="alpha/beta hydrolase"/>
    <property type="match status" value="1"/>
</dbReference>
<feature type="transmembrane region" description="Helical" evidence="3">
    <location>
        <begin position="113"/>
        <end position="136"/>
    </location>
</feature>
<keyword evidence="6" id="KW-1185">Reference proteome</keyword>
<dbReference type="InterPro" id="IPR013094">
    <property type="entry name" value="AB_hydrolase_3"/>
</dbReference>
<dbReference type="SUPFAM" id="SSF53474">
    <property type="entry name" value="alpha/beta-Hydrolases"/>
    <property type="match status" value="1"/>
</dbReference>
<dbReference type="GO" id="GO:0016787">
    <property type="term" value="F:hydrolase activity"/>
    <property type="evidence" value="ECO:0007669"/>
    <property type="project" value="UniProtKB-KW"/>
</dbReference>
<dbReference type="Proteomes" id="UP001596058">
    <property type="component" value="Unassembled WGS sequence"/>
</dbReference>
<evidence type="ECO:0000259" key="4">
    <source>
        <dbReference type="Pfam" id="PF07859"/>
    </source>
</evidence>
<reference evidence="6" key="1">
    <citation type="journal article" date="2019" name="Int. J. Syst. Evol. Microbiol.">
        <title>The Global Catalogue of Microorganisms (GCM) 10K type strain sequencing project: providing services to taxonomists for standard genome sequencing and annotation.</title>
        <authorList>
            <consortium name="The Broad Institute Genomics Platform"/>
            <consortium name="The Broad Institute Genome Sequencing Center for Infectious Disease"/>
            <person name="Wu L."/>
            <person name="Ma J."/>
        </authorList>
    </citation>
    <scope>NUCLEOTIDE SEQUENCE [LARGE SCALE GENOMIC DNA]</scope>
    <source>
        <strain evidence="6">CCUG 53903</strain>
    </source>
</reference>
<feature type="transmembrane region" description="Helical" evidence="3">
    <location>
        <begin position="54"/>
        <end position="73"/>
    </location>
</feature>